<evidence type="ECO:0000256" key="2">
    <source>
        <dbReference type="ARBA" id="ARBA00022475"/>
    </source>
</evidence>
<dbReference type="Pfam" id="PF08395">
    <property type="entry name" value="7tm_7"/>
    <property type="match status" value="1"/>
</dbReference>
<dbReference type="GO" id="GO:0007165">
    <property type="term" value="P:signal transduction"/>
    <property type="evidence" value="ECO:0007669"/>
    <property type="project" value="UniProtKB-KW"/>
</dbReference>
<protein>
    <recommendedName>
        <fullName evidence="8">Gustatory receptor</fullName>
    </recommendedName>
</protein>
<dbReference type="GO" id="GO:0050909">
    <property type="term" value="P:sensory perception of taste"/>
    <property type="evidence" value="ECO:0007669"/>
    <property type="project" value="InterPro"/>
</dbReference>
<dbReference type="AlphaFoldDB" id="A0AA38M9K1"/>
<comment type="caution">
    <text evidence="8">Lacks conserved residue(s) required for the propagation of feature annotation.</text>
</comment>
<evidence type="ECO:0000256" key="6">
    <source>
        <dbReference type="ARBA" id="ARBA00023170"/>
    </source>
</evidence>
<keyword evidence="5 8" id="KW-0472">Membrane</keyword>
<keyword evidence="10" id="KW-1185">Reference proteome</keyword>
<comment type="caution">
    <text evidence="9">The sequence shown here is derived from an EMBL/GenBank/DDBJ whole genome shotgun (WGS) entry which is preliminary data.</text>
</comment>
<dbReference type="PANTHER" id="PTHR21143">
    <property type="entry name" value="INVERTEBRATE GUSTATORY RECEPTOR"/>
    <property type="match status" value="1"/>
</dbReference>
<name>A0AA38M9K1_9CUCU</name>
<dbReference type="GO" id="GO:0007635">
    <property type="term" value="P:chemosensory behavior"/>
    <property type="evidence" value="ECO:0007669"/>
    <property type="project" value="TreeGrafter"/>
</dbReference>
<evidence type="ECO:0000256" key="8">
    <source>
        <dbReference type="RuleBase" id="RU363108"/>
    </source>
</evidence>
<feature type="transmembrane region" description="Helical" evidence="8">
    <location>
        <begin position="147"/>
        <end position="170"/>
    </location>
</feature>
<dbReference type="PANTHER" id="PTHR21143:SF133">
    <property type="entry name" value="GUSTATORY AND PHEROMONE RECEPTOR 32A-RELATED"/>
    <property type="match status" value="1"/>
</dbReference>
<comment type="subcellular location">
    <subcellularLocation>
        <location evidence="1 8">Cell membrane</location>
        <topology evidence="1 8">Multi-pass membrane protein</topology>
    </subcellularLocation>
</comment>
<evidence type="ECO:0000256" key="7">
    <source>
        <dbReference type="ARBA" id="ARBA00023224"/>
    </source>
</evidence>
<organism evidence="9 10">
    <name type="scientific">Zophobas morio</name>
    <dbReference type="NCBI Taxonomy" id="2755281"/>
    <lineage>
        <taxon>Eukaryota</taxon>
        <taxon>Metazoa</taxon>
        <taxon>Ecdysozoa</taxon>
        <taxon>Arthropoda</taxon>
        <taxon>Hexapoda</taxon>
        <taxon>Insecta</taxon>
        <taxon>Pterygota</taxon>
        <taxon>Neoptera</taxon>
        <taxon>Endopterygota</taxon>
        <taxon>Coleoptera</taxon>
        <taxon>Polyphaga</taxon>
        <taxon>Cucujiformia</taxon>
        <taxon>Tenebrionidae</taxon>
        <taxon>Zophobas</taxon>
    </lineage>
</organism>
<keyword evidence="7 8" id="KW-0807">Transducer</keyword>
<dbReference type="GO" id="GO:0005886">
    <property type="term" value="C:plasma membrane"/>
    <property type="evidence" value="ECO:0007669"/>
    <property type="project" value="UniProtKB-SubCell"/>
</dbReference>
<reference evidence="9" key="1">
    <citation type="journal article" date="2023" name="G3 (Bethesda)">
        <title>Whole genome assemblies of Zophobas morio and Tenebrio molitor.</title>
        <authorList>
            <person name="Kaur S."/>
            <person name="Stinson S.A."/>
            <person name="diCenzo G.C."/>
        </authorList>
    </citation>
    <scope>NUCLEOTIDE SEQUENCE</scope>
    <source>
        <strain evidence="9">QUZm001</strain>
    </source>
</reference>
<dbReference type="InterPro" id="IPR013604">
    <property type="entry name" value="7TM_chemorcpt"/>
</dbReference>
<evidence type="ECO:0000313" key="9">
    <source>
        <dbReference type="EMBL" id="KAJ3648219.1"/>
    </source>
</evidence>
<feature type="transmembrane region" description="Helical" evidence="8">
    <location>
        <begin position="361"/>
        <end position="389"/>
    </location>
</feature>
<dbReference type="GO" id="GO:0008049">
    <property type="term" value="P:male courtship behavior"/>
    <property type="evidence" value="ECO:0007669"/>
    <property type="project" value="TreeGrafter"/>
</dbReference>
<evidence type="ECO:0000256" key="3">
    <source>
        <dbReference type="ARBA" id="ARBA00022692"/>
    </source>
</evidence>
<feature type="transmembrane region" description="Helical" evidence="8">
    <location>
        <begin position="252"/>
        <end position="273"/>
    </location>
</feature>
<keyword evidence="6 8" id="KW-0675">Receptor</keyword>
<keyword evidence="4 8" id="KW-1133">Transmembrane helix</keyword>
<evidence type="ECO:0000256" key="1">
    <source>
        <dbReference type="ARBA" id="ARBA00004651"/>
    </source>
</evidence>
<evidence type="ECO:0000256" key="5">
    <source>
        <dbReference type="ARBA" id="ARBA00023136"/>
    </source>
</evidence>
<comment type="function">
    <text evidence="8">Gustatory receptor which mediates acceptance or avoidance behavior, depending on its substrates.</text>
</comment>
<gene>
    <name evidence="9" type="ORF">Zmor_020039</name>
</gene>
<dbReference type="GO" id="GO:0043025">
    <property type="term" value="C:neuronal cell body"/>
    <property type="evidence" value="ECO:0007669"/>
    <property type="project" value="TreeGrafter"/>
</dbReference>
<sequence length="417" mass="47521">MVSVKEISIVTTPQETLLKIYSSLRPIYAVCKAIGLNTVNITENGKLKPEKCSLYLNFGFYVTMYSLLTIYTLFSILSTNKSFVIANKYIFFTECCVMTTLMLVVVIFTFLFRKVQTKAFDLLSHIDVCFTKNGFSLPYKDLQRTNYIILSMIGVSLLLRLSLLLLTMHVDFIQQTALLFSATIKTFSKYQFVVFVLQLQARFTKINSIIRSFYKDSRLTKLVLNPAVRSIPERLYTLCRLHYKLASVLQKINAAFAVQLLVSIAVSLFDVLFQSYYLYYVATGKATVASVFMVMNPLVWLLDETIEVYWLVYACSSTCDQANETPTNLHELRNNYFEMDIETHVQTYSLQMLHQKVQFSVLGFFVVDYTLIYSIVGAVTTYLVIFIQFDQSSSVDNSSDGLNNSTLGLTETICGNG</sequence>
<comment type="similarity">
    <text evidence="8">Belongs to the insect chemoreceptor superfamily. Gustatory receptor (GR) family.</text>
</comment>
<dbReference type="GO" id="GO:0030425">
    <property type="term" value="C:dendrite"/>
    <property type="evidence" value="ECO:0007669"/>
    <property type="project" value="TreeGrafter"/>
</dbReference>
<dbReference type="EMBL" id="JALNTZ010000006">
    <property type="protein sequence ID" value="KAJ3648219.1"/>
    <property type="molecule type" value="Genomic_DNA"/>
</dbReference>
<feature type="transmembrane region" description="Helical" evidence="8">
    <location>
        <begin position="89"/>
        <end position="112"/>
    </location>
</feature>
<proteinExistence type="inferred from homology"/>
<evidence type="ECO:0000313" key="10">
    <source>
        <dbReference type="Proteomes" id="UP001168821"/>
    </source>
</evidence>
<dbReference type="GO" id="GO:0030424">
    <property type="term" value="C:axon"/>
    <property type="evidence" value="ECO:0007669"/>
    <property type="project" value="TreeGrafter"/>
</dbReference>
<keyword evidence="2 8" id="KW-1003">Cell membrane</keyword>
<evidence type="ECO:0000256" key="4">
    <source>
        <dbReference type="ARBA" id="ARBA00022989"/>
    </source>
</evidence>
<feature type="transmembrane region" description="Helical" evidence="8">
    <location>
        <begin position="279"/>
        <end position="302"/>
    </location>
</feature>
<dbReference type="Proteomes" id="UP001168821">
    <property type="component" value="Unassembled WGS sequence"/>
</dbReference>
<accession>A0AA38M9K1</accession>
<feature type="transmembrane region" description="Helical" evidence="8">
    <location>
        <begin position="54"/>
        <end position="77"/>
    </location>
</feature>
<keyword evidence="3 8" id="KW-0812">Transmembrane</keyword>